<dbReference type="AlphaFoldDB" id="A0A0E9RH80"/>
<protein>
    <submittedName>
        <fullName evidence="1">Uncharacterized protein</fullName>
    </submittedName>
</protein>
<accession>A0A0E9RH80</accession>
<name>A0A0E9RH80_ANGAN</name>
<dbReference type="EMBL" id="GBXM01062409">
    <property type="protein sequence ID" value="JAH46168.1"/>
    <property type="molecule type" value="Transcribed_RNA"/>
</dbReference>
<organism evidence="1">
    <name type="scientific">Anguilla anguilla</name>
    <name type="common">European freshwater eel</name>
    <name type="synonym">Muraena anguilla</name>
    <dbReference type="NCBI Taxonomy" id="7936"/>
    <lineage>
        <taxon>Eukaryota</taxon>
        <taxon>Metazoa</taxon>
        <taxon>Chordata</taxon>
        <taxon>Craniata</taxon>
        <taxon>Vertebrata</taxon>
        <taxon>Euteleostomi</taxon>
        <taxon>Actinopterygii</taxon>
        <taxon>Neopterygii</taxon>
        <taxon>Teleostei</taxon>
        <taxon>Anguilliformes</taxon>
        <taxon>Anguillidae</taxon>
        <taxon>Anguilla</taxon>
    </lineage>
</organism>
<evidence type="ECO:0000313" key="1">
    <source>
        <dbReference type="EMBL" id="JAH27790.1"/>
    </source>
</evidence>
<proteinExistence type="predicted"/>
<sequence>MTSFCVTCSCLIACLFCVPGTLGWYLQ</sequence>
<reference evidence="1" key="1">
    <citation type="submission" date="2014-11" db="EMBL/GenBank/DDBJ databases">
        <authorList>
            <person name="Amaro Gonzalez C."/>
        </authorList>
    </citation>
    <scope>NUCLEOTIDE SEQUENCE</scope>
</reference>
<reference evidence="1" key="2">
    <citation type="journal article" date="2015" name="Fish Shellfish Immunol.">
        <title>Early steps in the European eel (Anguilla anguilla)-Vibrio vulnificus interaction in the gills: Role of the RtxA13 toxin.</title>
        <authorList>
            <person name="Callol A."/>
            <person name="Pajuelo D."/>
            <person name="Ebbesson L."/>
            <person name="Teles M."/>
            <person name="MacKenzie S."/>
            <person name="Amaro C."/>
        </authorList>
    </citation>
    <scope>NUCLEOTIDE SEQUENCE</scope>
</reference>
<dbReference type="EMBL" id="GBXM01080787">
    <property type="protein sequence ID" value="JAH27790.1"/>
    <property type="molecule type" value="Transcribed_RNA"/>
</dbReference>